<protein>
    <submittedName>
        <fullName evidence="3">Uncharacterized protein</fullName>
    </submittedName>
</protein>
<dbReference type="AlphaFoldDB" id="A0A1C4UGU5"/>
<evidence type="ECO:0000313" key="4">
    <source>
        <dbReference type="Proteomes" id="UP000198243"/>
    </source>
</evidence>
<accession>A0A1C4UGU5</accession>
<keyword evidence="2" id="KW-0812">Transmembrane</keyword>
<name>A0A1C4UGU5_9ACTN</name>
<reference evidence="4" key="1">
    <citation type="submission" date="2016-06" db="EMBL/GenBank/DDBJ databases">
        <authorList>
            <person name="Varghese N."/>
            <person name="Submissions Spin"/>
        </authorList>
    </citation>
    <scope>NUCLEOTIDE SEQUENCE [LARGE SCALE GENOMIC DNA]</scope>
    <source>
        <strain evidence="4">DSM 44875</strain>
    </source>
</reference>
<feature type="region of interest" description="Disordered" evidence="1">
    <location>
        <begin position="1"/>
        <end position="40"/>
    </location>
</feature>
<keyword evidence="2" id="KW-1133">Transmembrane helix</keyword>
<dbReference type="RefSeq" id="WP_231930784.1">
    <property type="nucleotide sequence ID" value="NZ_LT607412.1"/>
</dbReference>
<dbReference type="Proteomes" id="UP000198243">
    <property type="component" value="Chromosome I"/>
</dbReference>
<organism evidence="3 4">
    <name type="scientific">Micromonospora coriariae</name>
    <dbReference type="NCBI Taxonomy" id="285665"/>
    <lineage>
        <taxon>Bacteria</taxon>
        <taxon>Bacillati</taxon>
        <taxon>Actinomycetota</taxon>
        <taxon>Actinomycetes</taxon>
        <taxon>Micromonosporales</taxon>
        <taxon>Micromonosporaceae</taxon>
        <taxon>Micromonospora</taxon>
    </lineage>
</organism>
<proteinExistence type="predicted"/>
<evidence type="ECO:0000256" key="1">
    <source>
        <dbReference type="SAM" id="MobiDB-lite"/>
    </source>
</evidence>
<dbReference type="EMBL" id="LT607412">
    <property type="protein sequence ID" value="SCE70909.1"/>
    <property type="molecule type" value="Genomic_DNA"/>
</dbReference>
<evidence type="ECO:0000256" key="2">
    <source>
        <dbReference type="SAM" id="Phobius"/>
    </source>
</evidence>
<sequence length="65" mass="6910">MDERLPDGPLPPAYPVAGARPPQPDGDRVPGPPSPTRAPLTRRQYTYGIAIAVVVLVLLVVGVLR</sequence>
<keyword evidence="4" id="KW-1185">Reference proteome</keyword>
<feature type="transmembrane region" description="Helical" evidence="2">
    <location>
        <begin position="45"/>
        <end position="64"/>
    </location>
</feature>
<gene>
    <name evidence="3" type="ORF">GA0070607_0618</name>
</gene>
<evidence type="ECO:0000313" key="3">
    <source>
        <dbReference type="EMBL" id="SCE70909.1"/>
    </source>
</evidence>
<keyword evidence="2" id="KW-0472">Membrane</keyword>